<evidence type="ECO:0000256" key="4">
    <source>
        <dbReference type="ARBA" id="ARBA00022692"/>
    </source>
</evidence>
<dbReference type="PANTHER" id="PTHR11351:SF31">
    <property type="entry name" value="DESATURASE 1, ISOFORM A-RELATED"/>
    <property type="match status" value="1"/>
</dbReference>
<feature type="transmembrane region" description="Helical" evidence="13">
    <location>
        <begin position="183"/>
        <end position="205"/>
    </location>
</feature>
<proteinExistence type="inferred from homology"/>
<evidence type="ECO:0000256" key="5">
    <source>
        <dbReference type="ARBA" id="ARBA00022832"/>
    </source>
</evidence>
<comment type="subcellular location">
    <subcellularLocation>
        <location evidence="1">Membrane</location>
        <topology evidence="1">Multi-pass membrane protein</topology>
    </subcellularLocation>
</comment>
<feature type="domain" description="Fatty acid desaturase" evidence="14">
    <location>
        <begin position="38"/>
        <end position="257"/>
    </location>
</feature>
<dbReference type="GO" id="GO:0006633">
    <property type="term" value="P:fatty acid biosynthetic process"/>
    <property type="evidence" value="ECO:0007669"/>
    <property type="project" value="UniProtKB-KW"/>
</dbReference>
<feature type="transmembrane region" description="Helical" evidence="13">
    <location>
        <begin position="7"/>
        <end position="28"/>
    </location>
</feature>
<evidence type="ECO:0000256" key="10">
    <source>
        <dbReference type="ARBA" id="ARBA00023136"/>
    </source>
</evidence>
<evidence type="ECO:0000256" key="1">
    <source>
        <dbReference type="ARBA" id="ARBA00004141"/>
    </source>
</evidence>
<evidence type="ECO:0008006" key="18">
    <source>
        <dbReference type="Google" id="ProtNLM"/>
    </source>
</evidence>
<sequence length="470" mass="54497">MPKYNFPAVFALILYPVFLITLGVNYVLDYQVGWFEGLLFICGYYIANITVGVGLHRLWSHDSYKINKYVEFILIMLSAGTLQGPALSWASNHFKHHTYTDTDLDPHSPLKYKSKVRGFWWSHMGWMLEGEGSYKSIDKVTMVKLGRNKLLRWQLKYYWELATIMNTVVPALIGFAFGHTVLAAYTGFLFIGLGRALQQQITFFVNSLCHFAGTQKYIQGTSGDVWWLALLLLGENWHNYHHAFPSDYRNGAKWYQFDVHKWIIYLMSVFGLAWDLKRTPQVRVEAKVSQTLEQYINLRKEQLESMNAKIAEIALNVQNRLVEIENTNLRKRFAHSLTKLQNNLSNITQQLNQQLKNFENSSENIVNIINLLSPYGYIKIRAMFGGYGVYKDSVIIGIIVDDELYFKVDKQSAEIYELKGSKPFCYKARDKIISMSYWLVPLEVMENEELLGNWLNTAYLASLKTKKLKK</sequence>
<accession>A0A817AAH0</accession>
<feature type="domain" description="TfoX N-terminal" evidence="15">
    <location>
        <begin position="371"/>
        <end position="460"/>
    </location>
</feature>
<organism evidence="16 17">
    <name type="scientific">Rotaria magnacalcarata</name>
    <dbReference type="NCBI Taxonomy" id="392030"/>
    <lineage>
        <taxon>Eukaryota</taxon>
        <taxon>Metazoa</taxon>
        <taxon>Spiralia</taxon>
        <taxon>Gnathifera</taxon>
        <taxon>Rotifera</taxon>
        <taxon>Eurotatoria</taxon>
        <taxon>Bdelloidea</taxon>
        <taxon>Philodinida</taxon>
        <taxon>Philodinidae</taxon>
        <taxon>Rotaria</taxon>
    </lineage>
</organism>
<comment type="caution">
    <text evidence="16">The sequence shown here is derived from an EMBL/GenBank/DDBJ whole genome shotgun (WGS) entry which is preliminary data.</text>
</comment>
<evidence type="ECO:0000256" key="6">
    <source>
        <dbReference type="ARBA" id="ARBA00022989"/>
    </source>
</evidence>
<keyword evidence="11 12" id="KW-0275">Fatty acid biosynthesis</keyword>
<evidence type="ECO:0000256" key="7">
    <source>
        <dbReference type="ARBA" id="ARBA00023002"/>
    </source>
</evidence>
<dbReference type="Pfam" id="PF04993">
    <property type="entry name" value="TfoX_N"/>
    <property type="match status" value="1"/>
</dbReference>
<evidence type="ECO:0000313" key="16">
    <source>
        <dbReference type="EMBL" id="CAF2248439.1"/>
    </source>
</evidence>
<evidence type="ECO:0000256" key="13">
    <source>
        <dbReference type="SAM" id="Phobius"/>
    </source>
</evidence>
<dbReference type="PRINTS" id="PR00075">
    <property type="entry name" value="FACDDSATRASE"/>
</dbReference>
<keyword evidence="8" id="KW-0408">Iron</keyword>
<keyword evidence="7 12" id="KW-0560">Oxidoreductase</keyword>
<evidence type="ECO:0000256" key="12">
    <source>
        <dbReference type="RuleBase" id="RU000581"/>
    </source>
</evidence>
<evidence type="ECO:0000259" key="14">
    <source>
        <dbReference type="Pfam" id="PF00487"/>
    </source>
</evidence>
<dbReference type="InterPro" id="IPR005804">
    <property type="entry name" value="FA_desaturase_dom"/>
</dbReference>
<dbReference type="Gene3D" id="3.30.1460.30">
    <property type="entry name" value="YgaC/TfoX-N like chaperone"/>
    <property type="match status" value="1"/>
</dbReference>
<keyword evidence="4 12" id="KW-0812">Transmembrane</keyword>
<dbReference type="EMBL" id="CAJNRG010018148">
    <property type="protein sequence ID" value="CAF2248439.1"/>
    <property type="molecule type" value="Genomic_DNA"/>
</dbReference>
<keyword evidence="3 12" id="KW-0444">Lipid biosynthesis</keyword>
<dbReference type="AlphaFoldDB" id="A0A817AAH0"/>
<keyword evidence="10 13" id="KW-0472">Membrane</keyword>
<feature type="transmembrane region" description="Helical" evidence="13">
    <location>
        <begin position="34"/>
        <end position="55"/>
    </location>
</feature>
<dbReference type="InterPro" id="IPR007076">
    <property type="entry name" value="TfoX_N"/>
</dbReference>
<dbReference type="Proteomes" id="UP000663887">
    <property type="component" value="Unassembled WGS sequence"/>
</dbReference>
<comment type="similarity">
    <text evidence="2 12">Belongs to the fatty acid desaturase type 1 family.</text>
</comment>
<gene>
    <name evidence="16" type="ORF">XDN619_LOCUS35184</name>
</gene>
<name>A0A817AAH0_9BILA</name>
<dbReference type="GO" id="GO:0016717">
    <property type="term" value="F:oxidoreductase activity, acting on paired donors, with oxidation of a pair of donors resulting in the reduction of molecular oxygen to two molecules of water"/>
    <property type="evidence" value="ECO:0007669"/>
    <property type="project" value="InterPro"/>
</dbReference>
<dbReference type="PANTHER" id="PTHR11351">
    <property type="entry name" value="ACYL-COA DESATURASE"/>
    <property type="match status" value="1"/>
</dbReference>
<evidence type="ECO:0000259" key="15">
    <source>
        <dbReference type="Pfam" id="PF04993"/>
    </source>
</evidence>
<keyword evidence="9" id="KW-0443">Lipid metabolism</keyword>
<keyword evidence="5" id="KW-0276">Fatty acid metabolism</keyword>
<comment type="cofactor">
    <cofactor evidence="12">
        <name>Fe(2+)</name>
        <dbReference type="ChEBI" id="CHEBI:29033"/>
    </cofactor>
</comment>
<dbReference type="SUPFAM" id="SSF159894">
    <property type="entry name" value="YgaC/TfoX-N like"/>
    <property type="match status" value="1"/>
</dbReference>
<dbReference type="GO" id="GO:0016020">
    <property type="term" value="C:membrane"/>
    <property type="evidence" value="ECO:0007669"/>
    <property type="project" value="UniProtKB-SubCell"/>
</dbReference>
<dbReference type="InterPro" id="IPR015876">
    <property type="entry name" value="Acyl-CoA_DS"/>
</dbReference>
<comment type="domain">
    <text evidence="12">The histidine box domains are involved in binding the catalytic metal ions.</text>
</comment>
<dbReference type="CDD" id="cd03505">
    <property type="entry name" value="Delta9-FADS-like"/>
    <property type="match status" value="1"/>
</dbReference>
<dbReference type="Pfam" id="PF00487">
    <property type="entry name" value="FA_desaturase"/>
    <property type="match status" value="1"/>
</dbReference>
<evidence type="ECO:0000256" key="3">
    <source>
        <dbReference type="ARBA" id="ARBA00022516"/>
    </source>
</evidence>
<evidence type="ECO:0000256" key="2">
    <source>
        <dbReference type="ARBA" id="ARBA00009295"/>
    </source>
</evidence>
<protein>
    <recommendedName>
        <fullName evidence="18">Acyl-CoA desaturase</fullName>
    </recommendedName>
</protein>
<evidence type="ECO:0000313" key="17">
    <source>
        <dbReference type="Proteomes" id="UP000663887"/>
    </source>
</evidence>
<reference evidence="16" key="1">
    <citation type="submission" date="2021-02" db="EMBL/GenBank/DDBJ databases">
        <authorList>
            <person name="Nowell W R."/>
        </authorList>
    </citation>
    <scope>NUCLEOTIDE SEQUENCE</scope>
</reference>
<evidence type="ECO:0000256" key="8">
    <source>
        <dbReference type="ARBA" id="ARBA00023004"/>
    </source>
</evidence>
<keyword evidence="6 13" id="KW-1133">Transmembrane helix</keyword>
<evidence type="ECO:0000256" key="9">
    <source>
        <dbReference type="ARBA" id="ARBA00023098"/>
    </source>
</evidence>
<evidence type="ECO:0000256" key="11">
    <source>
        <dbReference type="ARBA" id="ARBA00023160"/>
    </source>
</evidence>